<feature type="transmembrane region" description="Helical" evidence="6">
    <location>
        <begin position="145"/>
        <end position="164"/>
    </location>
</feature>
<feature type="transmembrane region" description="Helical" evidence="6">
    <location>
        <begin position="278"/>
        <end position="297"/>
    </location>
</feature>
<dbReference type="Gene3D" id="1.20.1250.20">
    <property type="entry name" value="MFS general substrate transporter like domains"/>
    <property type="match status" value="1"/>
</dbReference>
<proteinExistence type="predicted"/>
<comment type="subcellular location">
    <subcellularLocation>
        <location evidence="1">Cell membrane</location>
        <topology evidence="1">Multi-pass membrane protein</topology>
    </subcellularLocation>
</comment>
<dbReference type="InterPro" id="IPR020846">
    <property type="entry name" value="MFS_dom"/>
</dbReference>
<feature type="transmembrane region" description="Helical" evidence="6">
    <location>
        <begin position="108"/>
        <end position="133"/>
    </location>
</feature>
<dbReference type="PANTHER" id="PTHR43124">
    <property type="entry name" value="PURINE EFFLUX PUMP PBUE"/>
    <property type="match status" value="1"/>
</dbReference>
<feature type="transmembrane region" description="Helical" evidence="6">
    <location>
        <begin position="170"/>
        <end position="191"/>
    </location>
</feature>
<feature type="transmembrane region" description="Helical" evidence="6">
    <location>
        <begin position="14"/>
        <end position="34"/>
    </location>
</feature>
<keyword evidence="2" id="KW-1003">Cell membrane</keyword>
<feature type="transmembrane region" description="Helical" evidence="6">
    <location>
        <begin position="364"/>
        <end position="386"/>
    </location>
</feature>
<accession>A0A5J6LH19</accession>
<gene>
    <name evidence="8" type="ORF">F5I99_15830</name>
</gene>
<evidence type="ECO:0000256" key="5">
    <source>
        <dbReference type="ARBA" id="ARBA00023136"/>
    </source>
</evidence>
<evidence type="ECO:0000256" key="2">
    <source>
        <dbReference type="ARBA" id="ARBA00022475"/>
    </source>
</evidence>
<keyword evidence="3 6" id="KW-0812">Transmembrane</keyword>
<dbReference type="SUPFAM" id="SSF103473">
    <property type="entry name" value="MFS general substrate transporter"/>
    <property type="match status" value="1"/>
</dbReference>
<reference evidence="8 9" key="1">
    <citation type="submission" date="2019-09" db="EMBL/GenBank/DDBJ databases">
        <title>Nitrincola iocasae sp. nov., a bacterium isolated from the sediment collected at a cold seep field in South China Sea.</title>
        <authorList>
            <person name="Zhang H."/>
            <person name="Wang H."/>
            <person name="Li C."/>
        </authorList>
    </citation>
    <scope>NUCLEOTIDE SEQUENCE [LARGE SCALE GENOMIC DNA]</scope>
    <source>
        <strain evidence="8 9">KXZD1103</strain>
    </source>
</reference>
<evidence type="ECO:0000256" key="3">
    <source>
        <dbReference type="ARBA" id="ARBA00022692"/>
    </source>
</evidence>
<feature type="transmembrane region" description="Helical" evidence="6">
    <location>
        <begin position="82"/>
        <end position="102"/>
    </location>
</feature>
<feature type="transmembrane region" description="Helical" evidence="6">
    <location>
        <begin position="212"/>
        <end position="234"/>
    </location>
</feature>
<feature type="transmembrane region" description="Helical" evidence="6">
    <location>
        <begin position="246"/>
        <end position="266"/>
    </location>
</feature>
<dbReference type="Proteomes" id="UP000325606">
    <property type="component" value="Chromosome"/>
</dbReference>
<dbReference type="RefSeq" id="WP_151057671.1">
    <property type="nucleotide sequence ID" value="NZ_CP044222.1"/>
</dbReference>
<dbReference type="KEGG" id="nik:F5I99_15830"/>
<dbReference type="PROSITE" id="PS50850">
    <property type="entry name" value="MFS"/>
    <property type="match status" value="1"/>
</dbReference>
<keyword evidence="4 6" id="KW-1133">Transmembrane helix</keyword>
<evidence type="ECO:0000256" key="4">
    <source>
        <dbReference type="ARBA" id="ARBA00022989"/>
    </source>
</evidence>
<evidence type="ECO:0000256" key="6">
    <source>
        <dbReference type="SAM" id="Phobius"/>
    </source>
</evidence>
<feature type="transmembrane region" description="Helical" evidence="6">
    <location>
        <begin position="337"/>
        <end position="358"/>
    </location>
</feature>
<dbReference type="GO" id="GO:0022857">
    <property type="term" value="F:transmembrane transporter activity"/>
    <property type="evidence" value="ECO:0007669"/>
    <property type="project" value="InterPro"/>
</dbReference>
<dbReference type="PANTHER" id="PTHR43124:SF3">
    <property type="entry name" value="CHLORAMPHENICOL EFFLUX PUMP RV0191"/>
    <property type="match status" value="1"/>
</dbReference>
<evidence type="ECO:0000313" key="9">
    <source>
        <dbReference type="Proteomes" id="UP000325606"/>
    </source>
</evidence>
<dbReference type="CDD" id="cd17324">
    <property type="entry name" value="MFS_NepI_like"/>
    <property type="match status" value="1"/>
</dbReference>
<feature type="domain" description="Major facilitator superfamily (MFS) profile" evidence="7">
    <location>
        <begin position="17"/>
        <end position="388"/>
    </location>
</feature>
<evidence type="ECO:0000256" key="1">
    <source>
        <dbReference type="ARBA" id="ARBA00004651"/>
    </source>
</evidence>
<evidence type="ECO:0000313" key="8">
    <source>
        <dbReference type="EMBL" id="QEW07844.1"/>
    </source>
</evidence>
<dbReference type="GO" id="GO:0005886">
    <property type="term" value="C:plasma membrane"/>
    <property type="evidence" value="ECO:0007669"/>
    <property type="project" value="UniProtKB-SubCell"/>
</dbReference>
<evidence type="ECO:0000259" key="7">
    <source>
        <dbReference type="PROSITE" id="PS50850"/>
    </source>
</evidence>
<dbReference type="EMBL" id="CP044222">
    <property type="protein sequence ID" value="QEW07844.1"/>
    <property type="molecule type" value="Genomic_DNA"/>
</dbReference>
<protein>
    <submittedName>
        <fullName evidence="8">MFS transporter</fullName>
    </submittedName>
</protein>
<name>A0A5J6LH19_9GAMM</name>
<dbReference type="InterPro" id="IPR050189">
    <property type="entry name" value="MFS_Efflux_Transporters"/>
</dbReference>
<feature type="transmembrane region" description="Helical" evidence="6">
    <location>
        <begin position="54"/>
        <end position="75"/>
    </location>
</feature>
<sequence length="388" mass="41194">MTSLESSHKANHQFVIQTLVLLLGVSVVGSNAFLMSPVMHDISSSLSSSVGQTARAVAAYGGALALTGLFLTGYVQRFGYKTALMVSGAVLTLGILSTGLAGNWQMLLASQAVAGLGAGILLPTLYSMTAVVAPKGKESATLGKVITGWSLAMVAGVPLSAFIADLLSWRYAYFLVSSLSLAATLGFLWLPNAETGNRTEPTSLRSAFKIPASLPTYLICFLYMVSFYGVFTFLGSHVQLTLHYSTSFSGLTVLVYGIGFGVAGLTGKRLDEHTPQKLIKPTLFSLALVYLSFVVLATNYWLLLAGCLIWGFVNQLGLTCLVSILTQLDQNQRVRLMGIYSAVAYGGTMVAGITFGLMYDIGSFSTLLIAAAALCLTAFLISLTVYKR</sequence>
<dbReference type="InterPro" id="IPR036259">
    <property type="entry name" value="MFS_trans_sf"/>
</dbReference>
<organism evidence="8 9">
    <name type="scientific">Nitrincola iocasae</name>
    <dbReference type="NCBI Taxonomy" id="2614693"/>
    <lineage>
        <taxon>Bacteria</taxon>
        <taxon>Pseudomonadati</taxon>
        <taxon>Pseudomonadota</taxon>
        <taxon>Gammaproteobacteria</taxon>
        <taxon>Oceanospirillales</taxon>
        <taxon>Oceanospirillaceae</taxon>
        <taxon>Nitrincola</taxon>
    </lineage>
</organism>
<dbReference type="InterPro" id="IPR011701">
    <property type="entry name" value="MFS"/>
</dbReference>
<keyword evidence="5 6" id="KW-0472">Membrane</keyword>
<dbReference type="Pfam" id="PF07690">
    <property type="entry name" value="MFS_1"/>
    <property type="match status" value="1"/>
</dbReference>
<keyword evidence="9" id="KW-1185">Reference proteome</keyword>
<feature type="transmembrane region" description="Helical" evidence="6">
    <location>
        <begin position="303"/>
        <end position="325"/>
    </location>
</feature>
<dbReference type="AlphaFoldDB" id="A0A5J6LH19"/>